<dbReference type="Gene3D" id="4.10.1240.10">
    <property type="entry name" value="GPCR, family 2, extracellular hormone receptor domain"/>
    <property type="match status" value="1"/>
</dbReference>
<protein>
    <recommendedName>
        <fullName evidence="2">AGRL2-4 GAIN subdomain A domain-containing protein</fullName>
    </recommendedName>
</protein>
<reference evidence="3" key="1">
    <citation type="submission" date="2014-12" db="EMBL/GenBank/DDBJ databases">
        <title>Insight into the proteome of Arion vulgaris.</title>
        <authorList>
            <person name="Aradska J."/>
            <person name="Bulat T."/>
            <person name="Smidak R."/>
            <person name="Sarate P."/>
            <person name="Gangsoo J."/>
            <person name="Sialana F."/>
            <person name="Bilban M."/>
            <person name="Lubec G."/>
        </authorList>
    </citation>
    <scope>NUCLEOTIDE SEQUENCE</scope>
    <source>
        <tissue evidence="3">Skin</tissue>
    </source>
</reference>
<dbReference type="InterPro" id="IPR046338">
    <property type="entry name" value="GAIN_dom_sf"/>
</dbReference>
<feature type="region of interest" description="Disordered" evidence="1">
    <location>
        <begin position="1"/>
        <end position="107"/>
    </location>
</feature>
<dbReference type="GO" id="GO:0004930">
    <property type="term" value="F:G protein-coupled receptor activity"/>
    <property type="evidence" value="ECO:0007669"/>
    <property type="project" value="InterPro"/>
</dbReference>
<feature type="non-terminal residue" evidence="3">
    <location>
        <position position="410"/>
    </location>
</feature>
<dbReference type="GO" id="GO:0016020">
    <property type="term" value="C:membrane"/>
    <property type="evidence" value="ECO:0007669"/>
    <property type="project" value="InterPro"/>
</dbReference>
<evidence type="ECO:0000256" key="1">
    <source>
        <dbReference type="SAM" id="MobiDB-lite"/>
    </source>
</evidence>
<organism evidence="3">
    <name type="scientific">Arion vulgaris</name>
    <dbReference type="NCBI Taxonomy" id="1028688"/>
    <lineage>
        <taxon>Eukaryota</taxon>
        <taxon>Metazoa</taxon>
        <taxon>Spiralia</taxon>
        <taxon>Lophotrochozoa</taxon>
        <taxon>Mollusca</taxon>
        <taxon>Gastropoda</taxon>
        <taxon>Heterobranchia</taxon>
        <taxon>Euthyneura</taxon>
        <taxon>Panpulmonata</taxon>
        <taxon>Eupulmonata</taxon>
        <taxon>Stylommatophora</taxon>
        <taxon>Helicina</taxon>
        <taxon>Arionoidea</taxon>
        <taxon>Arionidae</taxon>
        <taxon>Arion</taxon>
    </lineage>
</organism>
<dbReference type="Pfam" id="PF16489">
    <property type="entry name" value="GAIN"/>
    <property type="match status" value="1"/>
</dbReference>
<name>A0A0B6Z1K2_9EUPU</name>
<evidence type="ECO:0000313" key="3">
    <source>
        <dbReference type="EMBL" id="CEK62312.1"/>
    </source>
</evidence>
<feature type="compositionally biased region" description="Polar residues" evidence="1">
    <location>
        <begin position="16"/>
        <end position="25"/>
    </location>
</feature>
<dbReference type="InterPro" id="IPR032471">
    <property type="entry name" value="AGRL2-4_GAIN_subdom_A"/>
</dbReference>
<dbReference type="Gene3D" id="2.60.220.50">
    <property type="match status" value="1"/>
</dbReference>
<feature type="compositionally biased region" description="Polar residues" evidence="1">
    <location>
        <begin position="90"/>
        <end position="105"/>
    </location>
</feature>
<feature type="domain" description="AGRL2-4 GAIN subdomain A" evidence="2">
    <location>
        <begin position="227"/>
        <end position="326"/>
    </location>
</feature>
<dbReference type="EMBL" id="HACG01015447">
    <property type="protein sequence ID" value="CEK62312.1"/>
    <property type="molecule type" value="Transcribed_RNA"/>
</dbReference>
<evidence type="ECO:0000259" key="2">
    <source>
        <dbReference type="Pfam" id="PF16489"/>
    </source>
</evidence>
<gene>
    <name evidence="3" type="primary">ORF44822</name>
</gene>
<feature type="compositionally biased region" description="Low complexity" evidence="1">
    <location>
        <begin position="65"/>
        <end position="89"/>
    </location>
</feature>
<dbReference type="InterPro" id="IPR036445">
    <property type="entry name" value="GPCR_2_extracell_dom_sf"/>
</dbReference>
<feature type="non-terminal residue" evidence="3">
    <location>
        <position position="1"/>
    </location>
</feature>
<sequence length="410" mass="44650">SQYISDTTTSKKEATSHITRTTLTTEAEKVDITSSQPRINGDGDSTTERAETTTESTSLPTQPVTTAPDTTRPTTAYTTQPVTTAQDTTRPTISYTTQPARTSPETPLPTLVDWVKALEDFEGCYIPGTGGSIRDTVMSARNFYTESLTTCPEVKIGSILWPAVKIGNTTKAKCTKGDGFATFECGIERRCWKGQPDITGCASKKLQFLLKTVEISNTEITVAPPTIEQSIELSSQLAQATESEDTTMEDIMVTSQVLTAMTQKTEGGEVKDKEQVQAIVDNVVKTGSNLVSSNKSAMWDEMSQDDKVRSASTLLVAMETATVSMAQEINEPTVITQKNENIELELRVVDMSALEKEDKKELVYGSSNSDNSFSIPIETLKSFSKGGLAKTVFMTHYSMSDILGGRSKRQ</sequence>
<proteinExistence type="predicted"/>
<accession>A0A0B6Z1K2</accession>
<dbReference type="AlphaFoldDB" id="A0A0B6Z1K2"/>